<evidence type="ECO:0000259" key="3">
    <source>
        <dbReference type="Pfam" id="PF03936"/>
    </source>
</evidence>
<evidence type="ECO:0000259" key="2">
    <source>
        <dbReference type="Pfam" id="PF01397"/>
    </source>
</evidence>
<dbReference type="Pfam" id="PF01397">
    <property type="entry name" value="Terpene_synth"/>
    <property type="match status" value="1"/>
</dbReference>
<dbReference type="InterPro" id="IPR008949">
    <property type="entry name" value="Isoprenoid_synthase_dom_sf"/>
</dbReference>
<dbReference type="PANTHER" id="PTHR31225">
    <property type="entry name" value="OS04G0344100 PROTEIN-RELATED"/>
    <property type="match status" value="1"/>
</dbReference>
<proteinExistence type="predicted"/>
<gene>
    <name evidence="4" type="ORF">CDL12_13111</name>
</gene>
<evidence type="ECO:0000256" key="1">
    <source>
        <dbReference type="ARBA" id="ARBA00022723"/>
    </source>
</evidence>
<feature type="domain" description="Terpene synthase N-terminal" evidence="2">
    <location>
        <begin position="24"/>
        <end position="185"/>
    </location>
</feature>
<dbReference type="SUPFAM" id="SSF48239">
    <property type="entry name" value="Terpenoid cyclases/Protein prenyltransferases"/>
    <property type="match status" value="1"/>
</dbReference>
<dbReference type="STRING" id="429701.A0A2G9H9P8"/>
<reference evidence="5" key="1">
    <citation type="journal article" date="2018" name="Gigascience">
        <title>Genome assembly of the Pink Ipe (Handroanthus impetiginosus, Bignoniaceae), a highly valued, ecologically keystone Neotropical timber forest tree.</title>
        <authorList>
            <person name="Silva-Junior O.B."/>
            <person name="Grattapaglia D."/>
            <person name="Novaes E."/>
            <person name="Collevatti R.G."/>
        </authorList>
    </citation>
    <scope>NUCLEOTIDE SEQUENCE [LARGE SCALE GENOMIC DNA]</scope>
    <source>
        <strain evidence="5">cv. UFG-1</strain>
    </source>
</reference>
<evidence type="ECO:0000313" key="4">
    <source>
        <dbReference type="EMBL" id="PIN14252.1"/>
    </source>
</evidence>
<keyword evidence="5" id="KW-1185">Reference proteome</keyword>
<dbReference type="Pfam" id="PF03936">
    <property type="entry name" value="Terpene_synth_C"/>
    <property type="match status" value="1"/>
</dbReference>
<dbReference type="InterPro" id="IPR044814">
    <property type="entry name" value="Terpene_cyclase_plant_C1"/>
</dbReference>
<organism evidence="4 5">
    <name type="scientific">Handroanthus impetiginosus</name>
    <dbReference type="NCBI Taxonomy" id="429701"/>
    <lineage>
        <taxon>Eukaryota</taxon>
        <taxon>Viridiplantae</taxon>
        <taxon>Streptophyta</taxon>
        <taxon>Embryophyta</taxon>
        <taxon>Tracheophyta</taxon>
        <taxon>Spermatophyta</taxon>
        <taxon>Magnoliopsida</taxon>
        <taxon>eudicotyledons</taxon>
        <taxon>Gunneridae</taxon>
        <taxon>Pentapetalae</taxon>
        <taxon>asterids</taxon>
        <taxon>lamiids</taxon>
        <taxon>Lamiales</taxon>
        <taxon>Bignoniaceae</taxon>
        <taxon>Crescentiina</taxon>
        <taxon>Tabebuia alliance</taxon>
        <taxon>Handroanthus</taxon>
    </lineage>
</organism>
<dbReference type="Gene3D" id="1.50.10.130">
    <property type="entry name" value="Terpene synthase, N-terminal domain"/>
    <property type="match status" value="1"/>
</dbReference>
<dbReference type="SUPFAM" id="SSF48576">
    <property type="entry name" value="Terpenoid synthases"/>
    <property type="match status" value="1"/>
</dbReference>
<keyword evidence="4" id="KW-0456">Lyase</keyword>
<dbReference type="Gene3D" id="1.10.600.10">
    <property type="entry name" value="Farnesyl Diphosphate Synthase"/>
    <property type="match status" value="1"/>
</dbReference>
<dbReference type="GO" id="GO:0010333">
    <property type="term" value="F:terpene synthase activity"/>
    <property type="evidence" value="ECO:0007669"/>
    <property type="project" value="InterPro"/>
</dbReference>
<protein>
    <submittedName>
        <fullName evidence="4">Alpha-farnesene synthase</fullName>
        <ecNumber evidence="4">4.2.3.46</ecNumber>
    </submittedName>
</protein>
<dbReference type="InterPro" id="IPR036965">
    <property type="entry name" value="Terpene_synth_N_sf"/>
</dbReference>
<dbReference type="FunFam" id="1.10.600.10:FF:000007">
    <property type="entry name" value="Isoprene synthase, chloroplastic"/>
    <property type="match status" value="1"/>
</dbReference>
<dbReference type="PANTHER" id="PTHR31225:SF94">
    <property type="entry name" value="ALPHA-FARNESENE SYNTHASE"/>
    <property type="match status" value="1"/>
</dbReference>
<dbReference type="InterPro" id="IPR008930">
    <property type="entry name" value="Terpenoid_cyclase/PrenylTrfase"/>
</dbReference>
<dbReference type="InterPro" id="IPR005630">
    <property type="entry name" value="Terpene_synthase_metal-bd"/>
</dbReference>
<dbReference type="EC" id="4.2.3.46" evidence="4"/>
<accession>A0A2G9H9P8</accession>
<dbReference type="AlphaFoldDB" id="A0A2G9H9P8"/>
<dbReference type="InterPro" id="IPR050148">
    <property type="entry name" value="Terpene_synthase-like"/>
</dbReference>
<feature type="domain" description="Terpene synthase metal-binding" evidence="3">
    <location>
        <begin position="244"/>
        <end position="482"/>
    </location>
</feature>
<evidence type="ECO:0000313" key="5">
    <source>
        <dbReference type="Proteomes" id="UP000231279"/>
    </source>
</evidence>
<dbReference type="EMBL" id="NKXS01002320">
    <property type="protein sequence ID" value="PIN14252.1"/>
    <property type="molecule type" value="Genomic_DNA"/>
</dbReference>
<dbReference type="CDD" id="cd00684">
    <property type="entry name" value="Terpene_cyclase_plant_C1"/>
    <property type="match status" value="1"/>
</dbReference>
<dbReference type="InterPro" id="IPR034741">
    <property type="entry name" value="Terpene_cyclase-like_1_C"/>
</dbReference>
<keyword evidence="1" id="KW-0479">Metal-binding</keyword>
<name>A0A2G9H9P8_9LAMI</name>
<dbReference type="SFLD" id="SFLDG01019">
    <property type="entry name" value="Terpene_Cyclase_Like_1_C_Termi"/>
    <property type="match status" value="1"/>
</dbReference>
<dbReference type="Proteomes" id="UP000231279">
    <property type="component" value="Unassembled WGS sequence"/>
</dbReference>
<dbReference type="InterPro" id="IPR001906">
    <property type="entry name" value="Terpene_synth_N"/>
</dbReference>
<dbReference type="GO" id="GO:0016102">
    <property type="term" value="P:diterpenoid biosynthetic process"/>
    <property type="evidence" value="ECO:0007669"/>
    <property type="project" value="InterPro"/>
</dbReference>
<dbReference type="SFLD" id="SFLDS00005">
    <property type="entry name" value="Isoprenoid_Synthase_Type_I"/>
    <property type="match status" value="1"/>
</dbReference>
<comment type="caution">
    <text evidence="4">The sequence shown here is derived from an EMBL/GenBank/DDBJ whole genome shotgun (WGS) entry which is preliminary data.</text>
</comment>
<dbReference type="OrthoDB" id="1936865at2759"/>
<sequence>MGRVSAAHKADSPGRRTANYKPNIWNYEHLQSLTGNYDEEKCKREAEILKEEVCRIFGAVKDPLQKLELIDGINKLALPYYFEEEISQSVDEIACMKRISSSMHDDPYYTALCFRILRQHGYHVSQDAILQLLDDEEKLITRSHSDNRKAIVEIFEASHVALENECLLDRAKAFATKNLKSNDDQGKIYSTKCPLHWSVSWFLAKKHMHANYYSILHRLARLSFNMVQVQHQKDLKDILRWWTNLGLSNVLTFTRDRVIESFLWAVGVAYEPQYGNLRKWLTKGIVLVLIMDDVYDIYGSNHELEQFTTAVERWDPSEVQQLPDAIKRCFWVLYDTVNDIDQEIQREKGWNSVLPHLKITWTGFCKAMFLEAKWYNMGHSPSLREYLDNGWTSSAGPVLSLHVLLGLGPDITKSMAVFNSNQEIIHHVSLIIRLCNDQGTSKAEIERGDAPSSILCYVREANVTEKEAQEHIRNIITESWKKINGLFIRSCSHSEKSMIKCIVNGARVANFIYQNGDGFGVPDTDTRDKVLSCLIEPLPL</sequence>
<dbReference type="GO" id="GO:0000287">
    <property type="term" value="F:magnesium ion binding"/>
    <property type="evidence" value="ECO:0007669"/>
    <property type="project" value="InterPro"/>
</dbReference>